<dbReference type="GO" id="GO:0005975">
    <property type="term" value="P:carbohydrate metabolic process"/>
    <property type="evidence" value="ECO:0007669"/>
    <property type="project" value="InterPro"/>
</dbReference>
<name>A0A1C6VPS7_9ACTN</name>
<keyword evidence="5" id="KW-1185">Reference proteome</keyword>
<evidence type="ECO:0000313" key="4">
    <source>
        <dbReference type="EMBL" id="SCL68212.1"/>
    </source>
</evidence>
<organism evidence="4 5">
    <name type="scientific">Micromonospora chersina</name>
    <dbReference type="NCBI Taxonomy" id="47854"/>
    <lineage>
        <taxon>Bacteria</taxon>
        <taxon>Bacillati</taxon>
        <taxon>Actinomycetota</taxon>
        <taxon>Actinomycetes</taxon>
        <taxon>Micromonosporales</taxon>
        <taxon>Micromonosporaceae</taxon>
        <taxon>Micromonospora</taxon>
    </lineage>
</organism>
<dbReference type="AlphaFoldDB" id="A0A1C6VPS7"/>
<dbReference type="EMBL" id="FMIB01000002">
    <property type="protein sequence ID" value="SCL68212.1"/>
    <property type="molecule type" value="Genomic_DNA"/>
</dbReference>
<dbReference type="GO" id="GO:0005576">
    <property type="term" value="C:extracellular region"/>
    <property type="evidence" value="ECO:0007669"/>
    <property type="project" value="UniProtKB-SubCell"/>
</dbReference>
<sequence>MTDRPSPGRRLLALLTGLVAVAALLAAGASWVTLSRPFDPPQLSALTVAASANRPAMPRYPGAITVLTYHGVSDEDTAAGTVSRATFAEHLAALAAAGYRTVKLADVRDALAGRAGTLPDRPLLLTFDDGSLTTWTTVDPVLRAYGFTGVAFLTTGRVVAPGTPSTFLSTRQIRDLAESGRWEFGSHTDALHDWVPVAGDIQPALTNQILVAGRPETLAEWRRRVSADLERSQDFFQRVLGERATAFSYPYGEAGRLSNSIEISRELPVLLERAGFSLAFTGENVPSGHVNALGGSTSRWLLPRIGVRRSTSTASLLTMIRRSIPTVPPRDLTTAPWLAAEGRCAVRPSRLRVSVDGHGAGECRLDEVNTSQWRDYDLTLAVDGLRPGVSAVVAVRDGGGAGHRGAVEVLVGRRQITVRQQVGDSAATRLVTRDLRSGAHVRLTVEVRGDRITVLPAGAPPITATFDNRLHEGGVVFSLTGPAGTSVGYDAPVLTPIT</sequence>
<dbReference type="PANTHER" id="PTHR34216:SF3">
    <property type="entry name" value="POLY-BETA-1,6-N-ACETYL-D-GLUCOSAMINE N-DEACETYLASE"/>
    <property type="match status" value="1"/>
</dbReference>
<proteinExistence type="predicted"/>
<accession>A0A1C6VPS7</accession>
<dbReference type="SUPFAM" id="SSF88713">
    <property type="entry name" value="Glycoside hydrolase/deacetylase"/>
    <property type="match status" value="1"/>
</dbReference>
<dbReference type="Proteomes" id="UP000198605">
    <property type="component" value="Unassembled WGS sequence"/>
</dbReference>
<dbReference type="PANTHER" id="PTHR34216">
    <property type="match status" value="1"/>
</dbReference>
<dbReference type="CDD" id="cd10918">
    <property type="entry name" value="CE4_NodB_like_5s_6s"/>
    <property type="match status" value="1"/>
</dbReference>
<keyword evidence="2" id="KW-0732">Signal</keyword>
<reference evidence="5" key="1">
    <citation type="submission" date="2016-06" db="EMBL/GenBank/DDBJ databases">
        <authorList>
            <person name="Varghese N."/>
            <person name="Submissions Spin"/>
        </authorList>
    </citation>
    <scope>NUCLEOTIDE SEQUENCE [LARGE SCALE GENOMIC DNA]</scope>
    <source>
        <strain evidence="5">DSM 44151</strain>
    </source>
</reference>
<dbReference type="Gene3D" id="3.20.20.370">
    <property type="entry name" value="Glycoside hydrolase/deacetylase"/>
    <property type="match status" value="1"/>
</dbReference>
<dbReference type="InterPro" id="IPR051398">
    <property type="entry name" value="Polysacch_Deacetylase"/>
</dbReference>
<evidence type="ECO:0000259" key="3">
    <source>
        <dbReference type="Pfam" id="PF01522"/>
    </source>
</evidence>
<dbReference type="OrthoDB" id="9782872at2"/>
<dbReference type="RefSeq" id="WP_091317844.1">
    <property type="nucleotide sequence ID" value="NZ_FMIB01000002.1"/>
</dbReference>
<dbReference type="GeneID" id="43281308"/>
<evidence type="ECO:0000256" key="1">
    <source>
        <dbReference type="ARBA" id="ARBA00004613"/>
    </source>
</evidence>
<dbReference type="STRING" id="47854.GA0070603_4688"/>
<gene>
    <name evidence="4" type="ORF">GA0070603_4688</name>
</gene>
<dbReference type="InterPro" id="IPR011330">
    <property type="entry name" value="Glyco_hydro/deAcase_b/a-brl"/>
</dbReference>
<dbReference type="InterPro" id="IPR002509">
    <property type="entry name" value="NODB_dom"/>
</dbReference>
<dbReference type="Pfam" id="PF01522">
    <property type="entry name" value="Polysacc_deac_1"/>
    <property type="match status" value="1"/>
</dbReference>
<feature type="domain" description="NodB homology" evidence="3">
    <location>
        <begin position="117"/>
        <end position="257"/>
    </location>
</feature>
<comment type="subcellular location">
    <subcellularLocation>
        <location evidence="1">Secreted</location>
    </subcellularLocation>
</comment>
<protein>
    <submittedName>
        <fullName evidence="4">Polysaccharide deacetylase</fullName>
    </submittedName>
</protein>
<evidence type="ECO:0000313" key="5">
    <source>
        <dbReference type="Proteomes" id="UP000198605"/>
    </source>
</evidence>
<dbReference type="GO" id="GO:0016810">
    <property type="term" value="F:hydrolase activity, acting on carbon-nitrogen (but not peptide) bonds"/>
    <property type="evidence" value="ECO:0007669"/>
    <property type="project" value="InterPro"/>
</dbReference>
<evidence type="ECO:0000256" key="2">
    <source>
        <dbReference type="ARBA" id="ARBA00022729"/>
    </source>
</evidence>